<comment type="caution">
    <text evidence="6">The sequence shown here is derived from an EMBL/GenBank/DDBJ whole genome shotgun (WGS) entry which is preliminary data.</text>
</comment>
<proteinExistence type="predicted"/>
<sequence length="1025" mass="115815">MDQISRDSLISLYTRLRDPTGQYVNEVTAKLDEFSSVPQSIQCFFEVISGVDDPVIKSYAVLGVRDYLIKHKDALLTGPPQNIAQIRSFIVSTLADEQNPTTRLQIINVISVLIRYFPGEWNELNCFLFTENFLDHLSSILQIMIHLFPTFSNDEIQKHIQYFVALIMAGFQSPDFDNNCTALSFFFLILIKINDTTPFLVFQTPLFELFQKIVSTGNIHMVTQFLEPISIGMNNNIIFFPLDKILPLILPILSSEQSQIEFKYPLNSLLGLYLQIAIDSINLDTLKSIFDLETQLVIQFYDLSTDDFVLSWIFDCLSVFEGIYMRIPEETVVQMSMERFQQLIQQNSPQFKLCAIAVLYTAMSLVPSNFSNLIMSLYPQLLNFLEDDDVFVQDFSSEALAEIACYFPDFITSNLSVIVQKVLHFIQVTGDSRGTHLLSEILKYITVSDELLPTLLPIILEWMRSPEPTMSQDAASIVCSMIAASQTQIPYFVEQITTTIFETLKENVQAHFPVYSVIEALCRYIPDQMELIKDQLVPIIMAGIRINDNSVRAEALQTIEVLPTVIANDPNFNECLMSIFTEVLAIARSPYDPNGPIDEQQLTICGIAIFQASVLCYYSEEIATQLPHVLSTVVYVAQMPSTNALSHASNSLRCLSQYISRFGADIDAVTIPTENMISLLIEKLAHSSHYEFSVLCIIISAIGSIIKTCGVEILKQKEIELIHILSDVLTQTMNPYTGALICPDYVLAPISELFIGIAFSTEGNTKEILDELLPILTTFLDHKSYQYQAFSIQTFAELISRNSTMSLMPDEMKAHLIQMMLKRITDAIPHVASAAANFIFQICKNEESVPLLMPCVYEALTALMTRLQSVTQLTTENILMRENILLAIASIGSYVLEDKFPVAETFPIILSALPIMKQFGNATCNEVYKFLNSMSYVVSEEQKLEYIRIYAWVIARSESQMAQMNIKVFILVNMGSVLKKFLDTFPPDQQQAIIAKVLNNDQYKMKCFALGYDRLRGMAHQIGST</sequence>
<keyword evidence="5" id="KW-0653">Protein transport</keyword>
<dbReference type="InterPro" id="IPR011989">
    <property type="entry name" value="ARM-like"/>
</dbReference>
<evidence type="ECO:0000313" key="6">
    <source>
        <dbReference type="EMBL" id="OHT17173.1"/>
    </source>
</evidence>
<dbReference type="GO" id="GO:0005737">
    <property type="term" value="C:cytoplasm"/>
    <property type="evidence" value="ECO:0007669"/>
    <property type="project" value="UniProtKB-SubCell"/>
</dbReference>
<dbReference type="GeneID" id="94848366"/>
<evidence type="ECO:0000256" key="4">
    <source>
        <dbReference type="ARBA" id="ARBA00022737"/>
    </source>
</evidence>
<dbReference type="RefSeq" id="XP_068370309.1">
    <property type="nucleotide sequence ID" value="XM_068513662.1"/>
</dbReference>
<organism evidence="6 7">
    <name type="scientific">Tritrichomonas foetus</name>
    <dbReference type="NCBI Taxonomy" id="1144522"/>
    <lineage>
        <taxon>Eukaryota</taxon>
        <taxon>Metamonada</taxon>
        <taxon>Parabasalia</taxon>
        <taxon>Tritrichomonadida</taxon>
        <taxon>Tritrichomonadidae</taxon>
        <taxon>Tritrichomonas</taxon>
    </lineage>
</organism>
<name>A0A1J4L5G6_9EUKA</name>
<dbReference type="AlphaFoldDB" id="A0A1J4L5G6"/>
<dbReference type="PANTHER" id="PTHR10527">
    <property type="entry name" value="IMPORTIN BETA"/>
    <property type="match status" value="1"/>
</dbReference>
<dbReference type="Gene3D" id="1.25.10.10">
    <property type="entry name" value="Leucine-rich Repeat Variant"/>
    <property type="match status" value="3"/>
</dbReference>
<dbReference type="InterPro" id="IPR016024">
    <property type="entry name" value="ARM-type_fold"/>
</dbReference>
<protein>
    <recommendedName>
        <fullName evidence="8">Importin N-terminal domain-containing protein</fullName>
    </recommendedName>
</protein>
<dbReference type="Proteomes" id="UP000179807">
    <property type="component" value="Unassembled WGS sequence"/>
</dbReference>
<dbReference type="InterPro" id="IPR040122">
    <property type="entry name" value="Importin_beta"/>
</dbReference>
<keyword evidence="7" id="KW-1185">Reference proteome</keyword>
<dbReference type="VEuPathDB" id="TrichDB:TRFO_41259"/>
<evidence type="ECO:0008006" key="8">
    <source>
        <dbReference type="Google" id="ProtNLM"/>
    </source>
</evidence>
<comment type="subcellular location">
    <subcellularLocation>
        <location evidence="1">Cytoplasm</location>
    </subcellularLocation>
</comment>
<evidence type="ECO:0000313" key="7">
    <source>
        <dbReference type="Proteomes" id="UP000179807"/>
    </source>
</evidence>
<evidence type="ECO:0000256" key="1">
    <source>
        <dbReference type="ARBA" id="ARBA00004496"/>
    </source>
</evidence>
<evidence type="ECO:0000256" key="5">
    <source>
        <dbReference type="ARBA" id="ARBA00022927"/>
    </source>
</evidence>
<dbReference type="EMBL" id="MLAK01000032">
    <property type="protein sequence ID" value="OHT17173.1"/>
    <property type="molecule type" value="Genomic_DNA"/>
</dbReference>
<reference evidence="6" key="1">
    <citation type="submission" date="2016-10" db="EMBL/GenBank/DDBJ databases">
        <authorList>
            <person name="Benchimol M."/>
            <person name="Almeida L.G."/>
            <person name="Vasconcelos A.T."/>
            <person name="Perreira-Neves A."/>
            <person name="Rosa I.A."/>
            <person name="Tasca T."/>
            <person name="Bogo M.R."/>
            <person name="de Souza W."/>
        </authorList>
    </citation>
    <scope>NUCLEOTIDE SEQUENCE [LARGE SCALE GENOMIC DNA]</scope>
    <source>
        <strain evidence="6">K</strain>
    </source>
</reference>
<keyword evidence="3" id="KW-0963">Cytoplasm</keyword>
<dbReference type="SUPFAM" id="SSF48371">
    <property type="entry name" value="ARM repeat"/>
    <property type="match status" value="2"/>
</dbReference>
<dbReference type="GO" id="GO:0006606">
    <property type="term" value="P:protein import into nucleus"/>
    <property type="evidence" value="ECO:0007669"/>
    <property type="project" value="InterPro"/>
</dbReference>
<keyword evidence="4" id="KW-0677">Repeat</keyword>
<gene>
    <name evidence="6" type="ORF">TRFO_41259</name>
</gene>
<evidence type="ECO:0000256" key="3">
    <source>
        <dbReference type="ARBA" id="ARBA00022490"/>
    </source>
</evidence>
<evidence type="ECO:0000256" key="2">
    <source>
        <dbReference type="ARBA" id="ARBA00022448"/>
    </source>
</evidence>
<accession>A0A1J4L5G6</accession>
<keyword evidence="2" id="KW-0813">Transport</keyword>